<dbReference type="PROSITE" id="PS01149">
    <property type="entry name" value="PSI_RSU"/>
    <property type="match status" value="1"/>
</dbReference>
<dbReference type="CDD" id="cd02870">
    <property type="entry name" value="PseudoU_synth_RsuA_like"/>
    <property type="match status" value="1"/>
</dbReference>
<dbReference type="CDD" id="cd00165">
    <property type="entry name" value="S4"/>
    <property type="match status" value="1"/>
</dbReference>
<evidence type="ECO:0000256" key="3">
    <source>
        <dbReference type="PROSITE-ProRule" id="PRU00182"/>
    </source>
</evidence>
<dbReference type="SUPFAM" id="SSF55174">
    <property type="entry name" value="Alpha-L RNA-binding motif"/>
    <property type="match status" value="1"/>
</dbReference>
<dbReference type="Gene3D" id="3.30.70.1560">
    <property type="entry name" value="Alpha-L RNA-binding motif"/>
    <property type="match status" value="1"/>
</dbReference>
<comment type="similarity">
    <text evidence="1 4">Belongs to the pseudouridine synthase RsuA family.</text>
</comment>
<sequence length="250" mass="27975">MDKELRLQVYLAHCGVASRRASEALILSGRVTVNGMVVTTLGTKVHARDVVLVDGKPVFLEQKKRYIALHKPAGYICSASDPQGRPLAQDLLPPDITERVYTIGRLDYRSSGLILFTNDGDFAAALGHPSTELEKEYIVDSTVPIPDATIEAFSKGIEIDGELYTCASIERLGRKSVRIVLIEGKNREIRRVFSHFHLHPEKLHRIRIGPLMLGTLPEGKGRALSVEELRSFEPYLAAYKRRRQSHGHRD</sequence>
<dbReference type="InterPro" id="IPR018496">
    <property type="entry name" value="PsdUridine_synth_RsuA/RluB_CS"/>
</dbReference>
<dbReference type="SMART" id="SM00363">
    <property type="entry name" value="S4"/>
    <property type="match status" value="1"/>
</dbReference>
<dbReference type="RefSeq" id="WP_013968833.1">
    <property type="nucleotide sequence ID" value="NC_015732.1"/>
</dbReference>
<dbReference type="NCBIfam" id="TIGR00093">
    <property type="entry name" value="pseudouridine synthase"/>
    <property type="match status" value="1"/>
</dbReference>
<evidence type="ECO:0000256" key="2">
    <source>
        <dbReference type="ARBA" id="ARBA00023235"/>
    </source>
</evidence>
<dbReference type="GO" id="GO:0120159">
    <property type="term" value="F:rRNA pseudouridine synthase activity"/>
    <property type="evidence" value="ECO:0007669"/>
    <property type="project" value="UniProtKB-ARBA"/>
</dbReference>
<evidence type="ECO:0000259" key="5">
    <source>
        <dbReference type="SMART" id="SM00363"/>
    </source>
</evidence>
<feature type="domain" description="RNA-binding S4" evidence="5">
    <location>
        <begin position="5"/>
        <end position="64"/>
    </location>
</feature>
<dbReference type="EMBL" id="CP002868">
    <property type="protein sequence ID" value="AEJ19523.1"/>
    <property type="molecule type" value="Genomic_DNA"/>
</dbReference>
<dbReference type="Pfam" id="PF01479">
    <property type="entry name" value="S4"/>
    <property type="match status" value="1"/>
</dbReference>
<dbReference type="Pfam" id="PF00849">
    <property type="entry name" value="PseudoU_synth_2"/>
    <property type="match status" value="1"/>
</dbReference>
<dbReference type="Proteomes" id="UP000000503">
    <property type="component" value="Chromosome"/>
</dbReference>
<dbReference type="InterPro" id="IPR036986">
    <property type="entry name" value="S4_RNA-bd_sf"/>
</dbReference>
<dbReference type="InterPro" id="IPR020103">
    <property type="entry name" value="PsdUridine_synth_cat_dom_sf"/>
</dbReference>
<dbReference type="KEGG" id="scd:Spica_1377"/>
<dbReference type="OrthoDB" id="9807213at2"/>
<dbReference type="HOGENOM" id="CLU_024979_1_2_12"/>
<evidence type="ECO:0000256" key="1">
    <source>
        <dbReference type="ARBA" id="ARBA00008348"/>
    </source>
</evidence>
<proteinExistence type="inferred from homology"/>
<accession>F8F3E7</accession>
<reference evidence="7" key="1">
    <citation type="journal article" date="2013" name="Stand. Genomic Sci.">
        <title>Genome sequence of the thermophilic fresh-water bacterium Spirochaeta caldaria type strain (H1(T)), reclassification of Spirochaeta caldaria, Spirochaeta stenostrepta, and Spirochaeta zuelzerae in the genus Treponema as Treponema caldaria comb. nov., Treponema stenostrepta comb. nov., and Treponema zuelzerae comb. nov., and emendation of the genus Treponema.</title>
        <authorList>
            <person name="Abt B."/>
            <person name="Goker M."/>
            <person name="Scheuner C."/>
            <person name="Han C."/>
            <person name="Lu M."/>
            <person name="Misra M."/>
            <person name="Lapidus A."/>
            <person name="Nolan M."/>
            <person name="Lucas S."/>
            <person name="Hammon N."/>
            <person name="Deshpande S."/>
            <person name="Cheng J.F."/>
            <person name="Tapia R."/>
            <person name="Goodwin L.A."/>
            <person name="Pitluck S."/>
            <person name="Liolios K."/>
            <person name="Pagani I."/>
            <person name="Ivanova N."/>
            <person name="Mavromatis K."/>
            <person name="Mikhailova N."/>
            <person name="Huntemann M."/>
            <person name="Pati A."/>
            <person name="Chen A."/>
            <person name="Palaniappan K."/>
            <person name="Land M."/>
            <person name="Hauser L."/>
            <person name="Jeffries C.D."/>
            <person name="Rohde M."/>
            <person name="Spring S."/>
            <person name="Gronow S."/>
            <person name="Detter J.C."/>
            <person name="Bristow J."/>
            <person name="Eisen J.A."/>
            <person name="Markowitz V."/>
            <person name="Hugenholtz P."/>
            <person name="Kyrpides N.C."/>
            <person name="Woyke T."/>
            <person name="Klenk H.P."/>
        </authorList>
    </citation>
    <scope>NUCLEOTIDE SEQUENCE</scope>
    <source>
        <strain evidence="7">ATCC 51460 / DSM 7334 / H1</strain>
    </source>
</reference>
<evidence type="ECO:0000313" key="7">
    <source>
        <dbReference type="Proteomes" id="UP000000503"/>
    </source>
</evidence>
<keyword evidence="3" id="KW-0694">RNA-binding</keyword>
<keyword evidence="7" id="KW-1185">Reference proteome</keyword>
<dbReference type="PANTHER" id="PTHR47683:SF2">
    <property type="entry name" value="RNA-BINDING S4 DOMAIN-CONTAINING PROTEIN"/>
    <property type="match status" value="1"/>
</dbReference>
<dbReference type="InterPro" id="IPR050343">
    <property type="entry name" value="RsuA_PseudoU_synthase"/>
</dbReference>
<organism evidence="6 7">
    <name type="scientific">Gracilinema caldarium (strain ATCC 51460 / DSM 7334 / H1)</name>
    <name type="common">Treponema caldarium</name>
    <dbReference type="NCBI Taxonomy" id="744872"/>
    <lineage>
        <taxon>Bacteria</taxon>
        <taxon>Pseudomonadati</taxon>
        <taxon>Spirochaetota</taxon>
        <taxon>Spirochaetia</taxon>
        <taxon>Spirochaetales</taxon>
        <taxon>Breznakiellaceae</taxon>
        <taxon>Gracilinema</taxon>
    </lineage>
</organism>
<dbReference type="InterPro" id="IPR020094">
    <property type="entry name" value="TruA/RsuA/RluB/E/F_N"/>
</dbReference>
<gene>
    <name evidence="6" type="ordered locus">Spica_1377</name>
</gene>
<dbReference type="InterPro" id="IPR000748">
    <property type="entry name" value="PsdUridine_synth_RsuA/RluB/E/F"/>
</dbReference>
<name>F8F3E7_GRAC1</name>
<dbReference type="STRING" id="744872.Spica_1377"/>
<dbReference type="GO" id="GO:0000455">
    <property type="term" value="P:enzyme-directed rRNA pseudouridine synthesis"/>
    <property type="evidence" value="ECO:0007669"/>
    <property type="project" value="UniProtKB-ARBA"/>
</dbReference>
<dbReference type="eggNOG" id="COG1187">
    <property type="taxonomic scope" value="Bacteria"/>
</dbReference>
<dbReference type="PROSITE" id="PS50889">
    <property type="entry name" value="S4"/>
    <property type="match status" value="1"/>
</dbReference>
<dbReference type="SUPFAM" id="SSF55120">
    <property type="entry name" value="Pseudouridine synthase"/>
    <property type="match status" value="1"/>
</dbReference>
<dbReference type="EC" id="5.4.99.-" evidence="4"/>
<dbReference type="InterPro" id="IPR006145">
    <property type="entry name" value="PsdUridine_synth_RsuA/RluA"/>
</dbReference>
<evidence type="ECO:0000256" key="4">
    <source>
        <dbReference type="RuleBase" id="RU003887"/>
    </source>
</evidence>
<dbReference type="FunFam" id="3.10.290.10:FF:000003">
    <property type="entry name" value="Pseudouridine synthase"/>
    <property type="match status" value="1"/>
</dbReference>
<evidence type="ECO:0000313" key="6">
    <source>
        <dbReference type="EMBL" id="AEJ19523.1"/>
    </source>
</evidence>
<dbReference type="InterPro" id="IPR042092">
    <property type="entry name" value="PsdUridine_s_RsuA/RluB/E/F_cat"/>
</dbReference>
<dbReference type="GO" id="GO:0003723">
    <property type="term" value="F:RNA binding"/>
    <property type="evidence" value="ECO:0007669"/>
    <property type="project" value="UniProtKB-KW"/>
</dbReference>
<dbReference type="Gene3D" id="3.10.290.10">
    <property type="entry name" value="RNA-binding S4 domain"/>
    <property type="match status" value="1"/>
</dbReference>
<dbReference type="InterPro" id="IPR002942">
    <property type="entry name" value="S4_RNA-bd"/>
</dbReference>
<protein>
    <recommendedName>
        <fullName evidence="4">Pseudouridine synthase</fullName>
        <ecNumber evidence="4">5.4.99.-</ecNumber>
    </recommendedName>
</protein>
<dbReference type="PANTHER" id="PTHR47683">
    <property type="entry name" value="PSEUDOURIDINE SYNTHASE FAMILY PROTEIN-RELATED"/>
    <property type="match status" value="1"/>
</dbReference>
<dbReference type="Gene3D" id="3.30.70.580">
    <property type="entry name" value="Pseudouridine synthase I, catalytic domain, N-terminal subdomain"/>
    <property type="match status" value="1"/>
</dbReference>
<dbReference type="AlphaFoldDB" id="F8F3E7"/>
<keyword evidence="2 4" id="KW-0413">Isomerase</keyword>